<organism evidence="2 3">
    <name type="scientific">Neobacillus piezotolerans</name>
    <dbReference type="NCBI Taxonomy" id="2259171"/>
    <lineage>
        <taxon>Bacteria</taxon>
        <taxon>Bacillati</taxon>
        <taxon>Bacillota</taxon>
        <taxon>Bacilli</taxon>
        <taxon>Bacillales</taxon>
        <taxon>Bacillaceae</taxon>
        <taxon>Neobacillus</taxon>
    </lineage>
</organism>
<dbReference type="EMBL" id="QNQT01000003">
    <property type="protein sequence ID" value="RDU37076.1"/>
    <property type="molecule type" value="Genomic_DNA"/>
</dbReference>
<dbReference type="AlphaFoldDB" id="A0A3D8GSM8"/>
<feature type="domain" description="NERD" evidence="1">
    <location>
        <begin position="37"/>
        <end position="148"/>
    </location>
</feature>
<dbReference type="Proteomes" id="UP000257144">
    <property type="component" value="Unassembled WGS sequence"/>
</dbReference>
<accession>A0A3D8GSM8</accession>
<sequence>MNLKERTESAVLRCLRSLNARMELSESEKFYLSNLEAGFEGEVAFDKLSAKLKEERYILNDMLLEANRSDFQIDSIIISEGIIDAIDVKYFKGDYVWKDGEIYTRQNGYKCKNPFEQLKRSNYLFNQYLRENKLNFLVRSTLVFNHPEFTLYNAPEDDSIILPTQVNRFMAEMDSRPSKLHDGHKKLANILLTSNKDGSNYSKLPAYTYEGIKKGIFCEKCLCKMNTLNKYFLICGNCGGQERIENAIVRSANEFKLLFPQRILTTQSIMDWCQVNFSSRTYLRALQRHFKAVGKTKNTYYV</sequence>
<dbReference type="InterPro" id="IPR011528">
    <property type="entry name" value="NERD"/>
</dbReference>
<gene>
    <name evidence="2" type="ORF">DRW41_10345</name>
</gene>
<comment type="caution">
    <text evidence="2">The sequence shown here is derived from an EMBL/GenBank/DDBJ whole genome shotgun (WGS) entry which is preliminary data.</text>
</comment>
<proteinExistence type="predicted"/>
<protein>
    <submittedName>
        <fullName evidence="2">NERD domain-containing protein</fullName>
    </submittedName>
</protein>
<dbReference type="OrthoDB" id="2164794at2"/>
<reference evidence="2 3" key="1">
    <citation type="submission" date="2018-07" db="EMBL/GenBank/DDBJ databases">
        <title>Bacillus sp. YLB-04 draft genome sequence.</title>
        <authorList>
            <person name="Yu L."/>
            <person name="Tang X."/>
        </authorList>
    </citation>
    <scope>NUCLEOTIDE SEQUENCE [LARGE SCALE GENOMIC DNA]</scope>
    <source>
        <strain evidence="2 3">YLB-04</strain>
    </source>
</reference>
<dbReference type="RefSeq" id="WP_115451904.1">
    <property type="nucleotide sequence ID" value="NZ_QNQT01000003.1"/>
</dbReference>
<dbReference type="PROSITE" id="PS50965">
    <property type="entry name" value="NERD"/>
    <property type="match status" value="1"/>
</dbReference>
<name>A0A3D8GSM8_9BACI</name>
<evidence type="ECO:0000313" key="2">
    <source>
        <dbReference type="EMBL" id="RDU37076.1"/>
    </source>
</evidence>
<evidence type="ECO:0000259" key="1">
    <source>
        <dbReference type="PROSITE" id="PS50965"/>
    </source>
</evidence>
<evidence type="ECO:0000313" key="3">
    <source>
        <dbReference type="Proteomes" id="UP000257144"/>
    </source>
</evidence>
<keyword evidence="3" id="KW-1185">Reference proteome</keyword>
<dbReference type="Pfam" id="PF08378">
    <property type="entry name" value="NERD"/>
    <property type="match status" value="1"/>
</dbReference>